<dbReference type="HOGENOM" id="CLU_060196_2_0_11"/>
<comment type="function">
    <text evidence="7">The electron transfer flavoprotein serves as a specific electron acceptor for other dehydrogenases. It transfers the electrons to the main respiratory chain via ETF-ubiquinone oxidoreductase (ETF dehydrogenase).</text>
</comment>
<dbReference type="InterPro" id="IPR033948">
    <property type="entry name" value="ETF_beta_N"/>
</dbReference>
<feature type="domain" description="Electron transfer flavoprotein alpha/beta-subunit N-terminal" evidence="8">
    <location>
        <begin position="24"/>
        <end position="215"/>
    </location>
</feature>
<proteinExistence type="inferred from homology"/>
<comment type="subunit">
    <text evidence="3">Heterodimer of an alpha and a beta subunit.</text>
</comment>
<dbReference type="PANTHER" id="PTHR21294">
    <property type="entry name" value="ELECTRON TRANSFER FLAVOPROTEIN BETA-SUBUNIT"/>
    <property type="match status" value="1"/>
</dbReference>
<dbReference type="PIRSF" id="PIRSF000090">
    <property type="entry name" value="Beta-ETF"/>
    <property type="match status" value="1"/>
</dbReference>
<dbReference type="Gene3D" id="3.40.50.620">
    <property type="entry name" value="HUPs"/>
    <property type="match status" value="1"/>
</dbReference>
<dbReference type="SUPFAM" id="SSF52402">
    <property type="entry name" value="Adenine nucleotide alpha hydrolases-like"/>
    <property type="match status" value="1"/>
</dbReference>
<organism evidence="9 10">
    <name type="scientific">Candidatus Protofrankia datiscae</name>
    <dbReference type="NCBI Taxonomy" id="2716812"/>
    <lineage>
        <taxon>Bacteria</taxon>
        <taxon>Bacillati</taxon>
        <taxon>Actinomycetota</taxon>
        <taxon>Actinomycetes</taxon>
        <taxon>Frankiales</taxon>
        <taxon>Frankiaceae</taxon>
        <taxon>Protofrankia</taxon>
    </lineage>
</organism>
<dbReference type="InterPro" id="IPR014730">
    <property type="entry name" value="ETF_a/b_N"/>
</dbReference>
<dbReference type="Proteomes" id="UP000001549">
    <property type="component" value="Chromosome"/>
</dbReference>
<dbReference type="STRING" id="656024.FsymDg_3785"/>
<protein>
    <recommendedName>
        <fullName evidence="4">Electron transfer flavoprotein subunit beta</fullName>
    </recommendedName>
</protein>
<evidence type="ECO:0000256" key="7">
    <source>
        <dbReference type="ARBA" id="ARBA00025649"/>
    </source>
</evidence>
<evidence type="ECO:0000313" key="10">
    <source>
        <dbReference type="Proteomes" id="UP000001549"/>
    </source>
</evidence>
<evidence type="ECO:0000256" key="4">
    <source>
        <dbReference type="ARBA" id="ARBA00016797"/>
    </source>
</evidence>
<evidence type="ECO:0000256" key="3">
    <source>
        <dbReference type="ARBA" id="ARBA00011355"/>
    </source>
</evidence>
<evidence type="ECO:0000259" key="8">
    <source>
        <dbReference type="SMART" id="SM00893"/>
    </source>
</evidence>
<dbReference type="eggNOG" id="COG2086">
    <property type="taxonomic scope" value="Bacteria"/>
</dbReference>
<dbReference type="InterPro" id="IPR014729">
    <property type="entry name" value="Rossmann-like_a/b/a_fold"/>
</dbReference>
<evidence type="ECO:0000256" key="5">
    <source>
        <dbReference type="ARBA" id="ARBA00022448"/>
    </source>
</evidence>
<dbReference type="GO" id="GO:0005829">
    <property type="term" value="C:cytosol"/>
    <property type="evidence" value="ECO:0007669"/>
    <property type="project" value="TreeGrafter"/>
</dbReference>
<dbReference type="AlphaFoldDB" id="F8B540"/>
<evidence type="ECO:0000313" key="9">
    <source>
        <dbReference type="EMBL" id="AEH11062.1"/>
    </source>
</evidence>
<evidence type="ECO:0000256" key="1">
    <source>
        <dbReference type="ARBA" id="ARBA00001974"/>
    </source>
</evidence>
<evidence type="ECO:0000256" key="6">
    <source>
        <dbReference type="ARBA" id="ARBA00022982"/>
    </source>
</evidence>
<dbReference type="PANTHER" id="PTHR21294:SF8">
    <property type="entry name" value="ELECTRON TRANSFER FLAVOPROTEIN SUBUNIT BETA"/>
    <property type="match status" value="1"/>
</dbReference>
<keyword evidence="5" id="KW-0813">Transport</keyword>
<keyword evidence="10" id="KW-1185">Reference proteome</keyword>
<keyword evidence="6" id="KW-0249">Electron transport</keyword>
<dbReference type="EMBL" id="CP002801">
    <property type="protein sequence ID" value="AEH11062.1"/>
    <property type="molecule type" value="Genomic_DNA"/>
</dbReference>
<comment type="similarity">
    <text evidence="2">Belongs to the ETF beta-subunit/FixA family.</text>
</comment>
<reference evidence="9 10" key="1">
    <citation type="submission" date="2011-05" db="EMBL/GenBank/DDBJ databases">
        <title>Complete sequence of chromosome of Frankia symbiont of Datisca glomerata.</title>
        <authorList>
            <consortium name="US DOE Joint Genome Institute"/>
            <person name="Lucas S."/>
            <person name="Han J."/>
            <person name="Lapidus A."/>
            <person name="Cheng J.-F."/>
            <person name="Goodwin L."/>
            <person name="Pitluck S."/>
            <person name="Peters L."/>
            <person name="Mikhailova N."/>
            <person name="Chertkov O."/>
            <person name="Teshima H."/>
            <person name="Han C."/>
            <person name="Tapia R."/>
            <person name="Land M."/>
            <person name="Hauser L."/>
            <person name="Kyrpides N."/>
            <person name="Ivanova N."/>
            <person name="Pagani I."/>
            <person name="Berry A."/>
            <person name="Pawlowski K."/>
            <person name="Persson T."/>
            <person name="Vanden Heuvel B."/>
            <person name="Benson D."/>
            <person name="Woyke T."/>
        </authorList>
    </citation>
    <scope>NUCLEOTIDE SEQUENCE [LARGE SCALE GENOMIC DNA]</scope>
    <source>
        <strain evidence="10">4085684</strain>
    </source>
</reference>
<dbReference type="SMART" id="SM00893">
    <property type="entry name" value="ETF"/>
    <property type="match status" value="1"/>
</dbReference>
<sequence>MVNIVVTVKQVPDTWAEKKLDPVTKTIDRKSVDNVINEMDEYGVEEALKIKEAHGGEVTVVTLGPQKAIETIRKALSMGADKAVHITDEQLAGSDALQTSVVLAKVISTLSPDIVITAAEASDARGGVLGALLAEQLGLPQLTQARKVTVDPAAGTVRIERQADNGYALVEASTPAVVGVVEKINQPRYPSFKGIMAAKKKPLTTVSVADAGLDPATVGLANAASTVVDAQPAPPRQTGTIVKDEGDGGTKAAEFLVAQKLI</sequence>
<dbReference type="GO" id="GO:0009055">
    <property type="term" value="F:electron transfer activity"/>
    <property type="evidence" value="ECO:0007669"/>
    <property type="project" value="InterPro"/>
</dbReference>
<name>F8B540_9ACTN</name>
<comment type="cofactor">
    <cofactor evidence="1">
        <name>FAD</name>
        <dbReference type="ChEBI" id="CHEBI:57692"/>
    </cofactor>
</comment>
<dbReference type="KEGG" id="fsy:FsymDg_3785"/>
<dbReference type="CDD" id="cd01714">
    <property type="entry name" value="ETF_beta"/>
    <property type="match status" value="1"/>
</dbReference>
<evidence type="ECO:0000256" key="2">
    <source>
        <dbReference type="ARBA" id="ARBA00007557"/>
    </source>
</evidence>
<dbReference type="InterPro" id="IPR012255">
    <property type="entry name" value="ETF_b"/>
</dbReference>
<dbReference type="Pfam" id="PF01012">
    <property type="entry name" value="ETF"/>
    <property type="match status" value="1"/>
</dbReference>
<gene>
    <name evidence="9" type="ordered locus">FsymDg_3785</name>
</gene>
<accession>F8B540</accession>